<dbReference type="Pfam" id="PF07676">
    <property type="entry name" value="PD40"/>
    <property type="match status" value="5"/>
</dbReference>
<dbReference type="InterPro" id="IPR011042">
    <property type="entry name" value="6-blade_b-propeller_TolB-like"/>
</dbReference>
<accession>A0ABQ6IQZ4</accession>
<evidence type="ECO:0000256" key="1">
    <source>
        <dbReference type="SAM" id="MobiDB-lite"/>
    </source>
</evidence>
<dbReference type="Pfam" id="PF01979">
    <property type="entry name" value="Amidohydro_1"/>
    <property type="match status" value="1"/>
</dbReference>
<organism evidence="3 4">
    <name type="scientific">Mobilicoccus caccae</name>
    <dbReference type="NCBI Taxonomy" id="1859295"/>
    <lineage>
        <taxon>Bacteria</taxon>
        <taxon>Bacillati</taxon>
        <taxon>Actinomycetota</taxon>
        <taxon>Actinomycetes</taxon>
        <taxon>Micrococcales</taxon>
        <taxon>Dermatophilaceae</taxon>
        <taxon>Mobilicoccus</taxon>
    </lineage>
</organism>
<dbReference type="InterPro" id="IPR011659">
    <property type="entry name" value="WD40"/>
</dbReference>
<dbReference type="Gene3D" id="2.120.10.60">
    <property type="entry name" value="Tricorn protease N-terminal domain"/>
    <property type="match status" value="1"/>
</dbReference>
<dbReference type="InterPro" id="IPR011059">
    <property type="entry name" value="Metal-dep_hydrolase_composite"/>
</dbReference>
<dbReference type="SUPFAM" id="SSF51338">
    <property type="entry name" value="Composite domain of metallo-dependent hydrolases"/>
    <property type="match status" value="1"/>
</dbReference>
<dbReference type="PANTHER" id="PTHR43135:SF3">
    <property type="entry name" value="ALPHA-D-RIBOSE 1-METHYLPHOSPHONATE 5-TRIPHOSPHATE DIPHOSPHATASE"/>
    <property type="match status" value="1"/>
</dbReference>
<feature type="domain" description="Amidohydrolase-related" evidence="2">
    <location>
        <begin position="632"/>
        <end position="791"/>
    </location>
</feature>
<dbReference type="InterPro" id="IPR018039">
    <property type="entry name" value="IF_conserved"/>
</dbReference>
<dbReference type="Proteomes" id="UP001157126">
    <property type="component" value="Unassembled WGS sequence"/>
</dbReference>
<dbReference type="Gene3D" id="2.30.40.10">
    <property type="entry name" value="Urease, subunit C, domain 1"/>
    <property type="match status" value="1"/>
</dbReference>
<dbReference type="SUPFAM" id="SSF51556">
    <property type="entry name" value="Metallo-dependent hydrolases"/>
    <property type="match status" value="1"/>
</dbReference>
<name>A0ABQ6IQZ4_9MICO</name>
<feature type="region of interest" description="Disordered" evidence="1">
    <location>
        <begin position="1"/>
        <end position="24"/>
    </location>
</feature>
<comment type="caution">
    <text evidence="3">The sequence shown here is derived from an EMBL/GenBank/DDBJ whole genome shotgun (WGS) entry which is preliminary data.</text>
</comment>
<evidence type="ECO:0000313" key="4">
    <source>
        <dbReference type="Proteomes" id="UP001157126"/>
    </source>
</evidence>
<keyword evidence="4" id="KW-1185">Reference proteome</keyword>
<evidence type="ECO:0000313" key="3">
    <source>
        <dbReference type="EMBL" id="GMA40317.1"/>
    </source>
</evidence>
<dbReference type="EMBL" id="BSUO01000001">
    <property type="protein sequence ID" value="GMA40317.1"/>
    <property type="molecule type" value="Genomic_DNA"/>
</dbReference>
<proteinExistence type="predicted"/>
<dbReference type="PROSITE" id="PS00226">
    <property type="entry name" value="IF_ROD_1"/>
    <property type="match status" value="1"/>
</dbReference>
<protein>
    <submittedName>
        <fullName evidence="3">Amidohydrolase</fullName>
    </submittedName>
</protein>
<dbReference type="InterPro" id="IPR032466">
    <property type="entry name" value="Metal_Hydrolase"/>
</dbReference>
<dbReference type="PANTHER" id="PTHR43135">
    <property type="entry name" value="ALPHA-D-RIBOSE 1-METHYLPHOSPHONATE 5-TRIPHOSPHATE DIPHOSPHATASE"/>
    <property type="match status" value="1"/>
</dbReference>
<dbReference type="Gene3D" id="3.40.50.10910">
    <property type="entry name" value="Amidohydrolase"/>
    <property type="match status" value="1"/>
</dbReference>
<dbReference type="Gene3D" id="1.20.58.520">
    <property type="entry name" value="Amidohydrolase"/>
    <property type="match status" value="1"/>
</dbReference>
<evidence type="ECO:0000259" key="2">
    <source>
        <dbReference type="Pfam" id="PF01979"/>
    </source>
</evidence>
<gene>
    <name evidence="3" type="ORF">GCM10025883_23620</name>
</gene>
<dbReference type="RefSeq" id="WP_284304046.1">
    <property type="nucleotide sequence ID" value="NZ_BSUO01000001.1"/>
</dbReference>
<reference evidence="4" key="1">
    <citation type="journal article" date="2019" name="Int. J. Syst. Evol. Microbiol.">
        <title>The Global Catalogue of Microorganisms (GCM) 10K type strain sequencing project: providing services to taxonomists for standard genome sequencing and annotation.</title>
        <authorList>
            <consortium name="The Broad Institute Genomics Platform"/>
            <consortium name="The Broad Institute Genome Sequencing Center for Infectious Disease"/>
            <person name="Wu L."/>
            <person name="Ma J."/>
        </authorList>
    </citation>
    <scope>NUCLEOTIDE SEQUENCE [LARGE SCALE GENOMIC DNA]</scope>
    <source>
        <strain evidence="4">NBRC 113072</strain>
    </source>
</reference>
<dbReference type="Gene3D" id="2.120.10.30">
    <property type="entry name" value="TolB, C-terminal domain"/>
    <property type="match status" value="1"/>
</dbReference>
<dbReference type="SUPFAM" id="SSF82171">
    <property type="entry name" value="DPP6 N-terminal domain-like"/>
    <property type="match status" value="1"/>
</dbReference>
<dbReference type="Gene3D" id="3.30.110.90">
    <property type="entry name" value="Amidohydrolase"/>
    <property type="match status" value="1"/>
</dbReference>
<sequence>MAVGGEGAVETVRTAPEGSRIERPSLSPEGRLAYLVFADAGGTGEVHVDGRRVSEPGEDVFIAPPRWLETDRLLYTADGVVRVRDLRSGAKRVIPFTANFEIEREAYTLKVVDPARPGPSTAVGLVTPRISPDGRTLAFIALNRIWLRRGNRNPQQLLDPGRAYTVGSLSWARDGRSLLYSSDREGLLAIYRYDLRTRRHTRLTELAGAQFDPALSPDGAQLAFQDERNSIRVLDLASGEHRVIADPVAGRERVGPPSWSPDGRFIAYNDRSTINTRFREGYNQIKVIDVASRAVRMYSPVPHGSLSDRGDCGPVWSPDGKWMAFVMESALWVLPVTPEGAPAGEPRRLTSDAADAPSWTADSRTIWHLAGRRLRRVDVPSGRTSTAPTPRIHYRRERPNGTVRVHAGRLWDGTGDAPREDVDVLVKHNRIVAVEPHRSSARADRDDARFVDASEQTVLPGLWDCHNHPTEQQAFGGRYFGLMLAYGITTNISMGSIAYEGLNHRESLASGDFVGGRHFTAGELFDGTRTSHPPTRAFATMEGLERSLRRARELRYDYIKTYVRTPMPMMERAAQVAHADLGVPSGTHLLAQGLSAGLDMITHLSATQRLEYSYSQSPAGHIYQDVAALVGKGAFRVIVTPFDSLQYVADDPRLLNDPRVRTLMPPWVSALLAELPATTPAMQQTLAAEIAAYKRLLEAGGILLAGSDAPIVPPGISWHTGLRAMVRGGIPLADVLRTATVWPATIMGVADRLGTVTAGKVADLTFVDGDPFTDVDDLVRTSRVMTNGRLVTQEQVLAPFTDEGAGPGLGRTLAGVGAAHWGAVGRDIAADACCARR</sequence>
<dbReference type="InterPro" id="IPR006680">
    <property type="entry name" value="Amidohydro-rel"/>
</dbReference>
<dbReference type="InterPro" id="IPR051781">
    <property type="entry name" value="Metallo-dep_Hydrolase"/>
</dbReference>